<evidence type="ECO:0000313" key="2">
    <source>
        <dbReference type="Proteomes" id="UP001397290"/>
    </source>
</evidence>
<sequence length="65" mass="8101">MPTTPAKRDRTCENFTKATYRVMRRRDQLRRRYGADFYVLVRRQRRHYDYSSTNDNCFPTRIDMF</sequence>
<protein>
    <submittedName>
        <fullName evidence="1">Uncharacterized protein</fullName>
    </submittedName>
</protein>
<dbReference type="AlphaFoldDB" id="A0AAW0RUT7"/>
<dbReference type="Proteomes" id="UP001397290">
    <property type="component" value="Unassembled WGS sequence"/>
</dbReference>
<comment type="caution">
    <text evidence="1">The sequence shown here is derived from an EMBL/GenBank/DDBJ whole genome shotgun (WGS) entry which is preliminary data.</text>
</comment>
<accession>A0AAW0RUT7</accession>
<organism evidence="1 2">
    <name type="scientific">Beauveria asiatica</name>
    <dbReference type="NCBI Taxonomy" id="1069075"/>
    <lineage>
        <taxon>Eukaryota</taxon>
        <taxon>Fungi</taxon>
        <taxon>Dikarya</taxon>
        <taxon>Ascomycota</taxon>
        <taxon>Pezizomycotina</taxon>
        <taxon>Sordariomycetes</taxon>
        <taxon>Hypocreomycetidae</taxon>
        <taxon>Hypocreales</taxon>
        <taxon>Cordycipitaceae</taxon>
        <taxon>Beauveria</taxon>
    </lineage>
</organism>
<reference evidence="1 2" key="1">
    <citation type="submission" date="2020-02" db="EMBL/GenBank/DDBJ databases">
        <title>Comparative genomics of the hypocrealean fungal genus Beauvera.</title>
        <authorList>
            <person name="Showalter D.N."/>
            <person name="Bushley K.E."/>
            <person name="Rehner S.A."/>
        </authorList>
    </citation>
    <scope>NUCLEOTIDE SEQUENCE [LARGE SCALE GENOMIC DNA]</scope>
    <source>
        <strain evidence="1 2">ARSEF4384</strain>
    </source>
</reference>
<gene>
    <name evidence="1" type="ORF">G3M48_004022</name>
</gene>
<proteinExistence type="predicted"/>
<dbReference type="EMBL" id="JAAHCF010000260">
    <property type="protein sequence ID" value="KAK8145788.1"/>
    <property type="molecule type" value="Genomic_DNA"/>
</dbReference>
<name>A0AAW0RUT7_9HYPO</name>
<keyword evidence="2" id="KW-1185">Reference proteome</keyword>
<evidence type="ECO:0000313" key="1">
    <source>
        <dbReference type="EMBL" id="KAK8145788.1"/>
    </source>
</evidence>